<dbReference type="InterPro" id="IPR026265">
    <property type="entry name" value="LptC"/>
</dbReference>
<evidence type="ECO:0000256" key="3">
    <source>
        <dbReference type="ARBA" id="ARBA00022692"/>
    </source>
</evidence>
<evidence type="ECO:0000313" key="7">
    <source>
        <dbReference type="EMBL" id="GHH48112.1"/>
    </source>
</evidence>
<evidence type="ECO:0000256" key="6">
    <source>
        <dbReference type="HAMAP-Rule" id="MF_01915"/>
    </source>
</evidence>
<evidence type="ECO:0000313" key="8">
    <source>
        <dbReference type="Proteomes" id="UP000623958"/>
    </source>
</evidence>
<keyword evidence="8" id="KW-1185">Reference proteome</keyword>
<evidence type="ECO:0000256" key="4">
    <source>
        <dbReference type="ARBA" id="ARBA00022989"/>
    </source>
</evidence>
<dbReference type="NCBIfam" id="TIGR04409">
    <property type="entry name" value="LptC_YrbK"/>
    <property type="match status" value="1"/>
</dbReference>
<keyword evidence="1 6" id="KW-1003">Cell membrane</keyword>
<dbReference type="InterPro" id="IPR052363">
    <property type="entry name" value="LPS_export_LptC"/>
</dbReference>
<keyword evidence="4 6" id="KW-1133">Transmembrane helix</keyword>
<dbReference type="GO" id="GO:0005886">
    <property type="term" value="C:plasma membrane"/>
    <property type="evidence" value="ECO:0007669"/>
    <property type="project" value="UniProtKB-SubCell"/>
</dbReference>
<dbReference type="RefSeq" id="WP_140719048.1">
    <property type="nucleotide sequence ID" value="NZ_BNBA01000003.1"/>
</dbReference>
<dbReference type="Proteomes" id="UP000623958">
    <property type="component" value="Unassembled WGS sequence"/>
</dbReference>
<dbReference type="Gene3D" id="2.60.450.10">
    <property type="entry name" value="Lipopolysaccharide (LPS) transport protein A like domain"/>
    <property type="match status" value="1"/>
</dbReference>
<proteinExistence type="inferred from homology"/>
<comment type="subunit">
    <text evidence="6">Component of the lipopolysaccharide transport and assembly complex. Interacts with LptA and the LptBFG transporter complex.</text>
</comment>
<evidence type="ECO:0000256" key="1">
    <source>
        <dbReference type="ARBA" id="ARBA00022475"/>
    </source>
</evidence>
<keyword evidence="3 6" id="KW-0812">Transmembrane</keyword>
<reference evidence="7" key="2">
    <citation type="submission" date="2020-09" db="EMBL/GenBank/DDBJ databases">
        <authorList>
            <person name="Sun Q."/>
            <person name="Ohkuma M."/>
        </authorList>
    </citation>
    <scope>NUCLEOTIDE SEQUENCE</scope>
    <source>
        <strain evidence="7">JCM 13306</strain>
    </source>
</reference>
<keyword evidence="5 6" id="KW-0472">Membrane</keyword>
<organism evidence="7 8">
    <name type="scientific">Xanthomonas boreopolis</name>
    <dbReference type="NCBI Taxonomy" id="86183"/>
    <lineage>
        <taxon>Bacteria</taxon>
        <taxon>Pseudomonadati</taxon>
        <taxon>Pseudomonadota</taxon>
        <taxon>Gammaproteobacteria</taxon>
        <taxon>Lysobacterales</taxon>
        <taxon>Lysobacteraceae</taxon>
        <taxon>Xanthomonas</taxon>
    </lineage>
</organism>
<comment type="subcellular location">
    <subcellularLocation>
        <location evidence="6">Cell inner membrane</location>
        <topology evidence="6">Single-pass membrane protein</topology>
    </subcellularLocation>
</comment>
<dbReference type="GO" id="GO:0030288">
    <property type="term" value="C:outer membrane-bounded periplasmic space"/>
    <property type="evidence" value="ECO:0007669"/>
    <property type="project" value="TreeGrafter"/>
</dbReference>
<evidence type="ECO:0000256" key="5">
    <source>
        <dbReference type="ARBA" id="ARBA00023136"/>
    </source>
</evidence>
<dbReference type="GO" id="GO:0017089">
    <property type="term" value="F:glycolipid transfer activity"/>
    <property type="evidence" value="ECO:0007669"/>
    <property type="project" value="TreeGrafter"/>
</dbReference>
<protein>
    <recommendedName>
        <fullName evidence="6">Lipopolysaccharide export system protein LptC</fullName>
    </recommendedName>
</protein>
<evidence type="ECO:0000256" key="2">
    <source>
        <dbReference type="ARBA" id="ARBA00022519"/>
    </source>
</evidence>
<dbReference type="PANTHER" id="PTHR37481:SF1">
    <property type="entry name" value="LIPOPOLYSACCHARIDE EXPORT SYSTEM PROTEIN LPTC"/>
    <property type="match status" value="1"/>
</dbReference>
<dbReference type="GO" id="GO:0043165">
    <property type="term" value="P:Gram-negative-bacterium-type cell outer membrane assembly"/>
    <property type="evidence" value="ECO:0007669"/>
    <property type="project" value="UniProtKB-UniRule"/>
</dbReference>
<dbReference type="AlphaFoldDB" id="A0A919F611"/>
<accession>A0A919F611</accession>
<dbReference type="EMBL" id="BNBA01000003">
    <property type="protein sequence ID" value="GHH48112.1"/>
    <property type="molecule type" value="Genomic_DNA"/>
</dbReference>
<gene>
    <name evidence="6 7" type="primary">lptC</name>
    <name evidence="7" type="ORF">GCM10009090_05530</name>
</gene>
<reference evidence="7" key="1">
    <citation type="journal article" date="2014" name="Int. J. Syst. Evol. Microbiol.">
        <title>Complete genome sequence of Corynebacterium casei LMG S-19264T (=DSM 44701T), isolated from a smear-ripened cheese.</title>
        <authorList>
            <consortium name="US DOE Joint Genome Institute (JGI-PGF)"/>
            <person name="Walter F."/>
            <person name="Albersmeier A."/>
            <person name="Kalinowski J."/>
            <person name="Ruckert C."/>
        </authorList>
    </citation>
    <scope>NUCLEOTIDE SEQUENCE</scope>
    <source>
        <strain evidence="7">JCM 13306</strain>
    </source>
</reference>
<keyword evidence="2 6" id="KW-0997">Cell inner membrane</keyword>
<comment type="function">
    <text evidence="6">Involved in the assembly of lipopolysaccharide (LPS). Required for the translocation of LPS from the inner membrane to the outer membrane. Facilitates the transfer of LPS from the inner membrane to the periplasmic protein LptA. Could be a docking site for LptA.</text>
</comment>
<dbReference type="Pfam" id="PF06835">
    <property type="entry name" value="LptC"/>
    <property type="match status" value="1"/>
</dbReference>
<dbReference type="GO" id="GO:0015221">
    <property type="term" value="F:lipopolysaccharide transmembrane transporter activity"/>
    <property type="evidence" value="ECO:0007669"/>
    <property type="project" value="InterPro"/>
</dbReference>
<comment type="similarity">
    <text evidence="6">Belongs to the LptC family.</text>
</comment>
<dbReference type="HAMAP" id="MF_01915">
    <property type="entry name" value="LPS_assembly_LptC"/>
    <property type="match status" value="1"/>
</dbReference>
<comment type="caution">
    <text evidence="7">The sequence shown here is derived from an EMBL/GenBank/DDBJ whole genome shotgun (WGS) entry which is preliminary data.</text>
</comment>
<name>A0A919F611_9XANT</name>
<dbReference type="PANTHER" id="PTHR37481">
    <property type="entry name" value="LIPOPOLYSACCHARIDE EXPORT SYSTEM PROTEIN LPTC"/>
    <property type="match status" value="1"/>
</dbReference>
<sequence length="189" mass="21146">MSWRGVLGWVLLAAAILSGWSAWRQRDRAPAGDADDNGADYVLRDFEMTALDKDTGKVALVLRAPEMHRDRADEISHITTPLFLIPDNNDQEWTLRAKTGWLSPSGDELRLREDVMGDSPTTGNVPPTTLRTESLDVFPKRNLAKTAEPVTMTRPGIIQRGVGFEADLKTRQYQLLSQVKTRYEPNAAK</sequence>
<dbReference type="InterPro" id="IPR010664">
    <property type="entry name" value="LipoPS_assembly_LptC-rel"/>
</dbReference>